<keyword evidence="9" id="KW-1185">Reference proteome</keyword>
<dbReference type="SUPFAM" id="SSF53036">
    <property type="entry name" value="Eukaryotic RPB5 N-terminal domain"/>
    <property type="match status" value="1"/>
</dbReference>
<dbReference type="PANTHER" id="PTHR10535:SF2">
    <property type="entry name" value="DNA-DIRECTED RNA POLYMERASE V SUBUNIT 5A"/>
    <property type="match status" value="1"/>
</dbReference>
<dbReference type="GO" id="GO:0042797">
    <property type="term" value="P:tRNA transcription by RNA polymerase III"/>
    <property type="evidence" value="ECO:0007669"/>
    <property type="project" value="TreeGrafter"/>
</dbReference>
<evidence type="ECO:0000256" key="2">
    <source>
        <dbReference type="ARBA" id="ARBA00023242"/>
    </source>
</evidence>
<evidence type="ECO:0000313" key="8">
    <source>
        <dbReference type="Proteomes" id="UP000525078"/>
    </source>
</evidence>
<dbReference type="Proteomes" id="UP000525078">
    <property type="component" value="Unassembled WGS sequence"/>
</dbReference>
<dbReference type="PIRSF" id="PIRSF000747">
    <property type="entry name" value="RPB5"/>
    <property type="match status" value="1"/>
</dbReference>
<dbReference type="InterPro" id="IPR000783">
    <property type="entry name" value="RNA_pol_subH/Rpb5_C"/>
</dbReference>
<dbReference type="Proteomes" id="UP000583929">
    <property type="component" value="Unassembled WGS sequence"/>
</dbReference>
<dbReference type="InterPro" id="IPR035913">
    <property type="entry name" value="RPB5-like_sf"/>
</dbReference>
<evidence type="ECO:0000259" key="5">
    <source>
        <dbReference type="Pfam" id="PF03871"/>
    </source>
</evidence>
<dbReference type="GO" id="GO:0006362">
    <property type="term" value="P:transcription elongation by RNA polymerase I"/>
    <property type="evidence" value="ECO:0007669"/>
    <property type="project" value="TreeGrafter"/>
</dbReference>
<protein>
    <submittedName>
        <fullName evidence="7">Uncharacterized protein</fullName>
    </submittedName>
</protein>
<evidence type="ECO:0000256" key="3">
    <source>
        <dbReference type="ARBA" id="ARBA00025765"/>
    </source>
</evidence>
<dbReference type="EMBL" id="JAATIQ010000007">
    <property type="protein sequence ID" value="KAF4402518.1"/>
    <property type="molecule type" value="Genomic_DNA"/>
</dbReference>
<proteinExistence type="inferred from homology"/>
<dbReference type="SUPFAM" id="SSF55287">
    <property type="entry name" value="RPB5-like RNA polymerase subunit"/>
    <property type="match status" value="2"/>
</dbReference>
<feature type="domain" description="RNA polymerase subunit H/Rpb5 C-terminal" evidence="4">
    <location>
        <begin position="219"/>
        <end position="262"/>
    </location>
</feature>
<dbReference type="InterPro" id="IPR036710">
    <property type="entry name" value="RNA_pol_Rpb5_N_sf"/>
</dbReference>
<evidence type="ECO:0000313" key="6">
    <source>
        <dbReference type="EMBL" id="KAF4370755.1"/>
    </source>
</evidence>
<evidence type="ECO:0000259" key="4">
    <source>
        <dbReference type="Pfam" id="PF01191"/>
    </source>
</evidence>
<dbReference type="InterPro" id="IPR005571">
    <property type="entry name" value="RNA_pol_Rpb5_N"/>
</dbReference>
<dbReference type="GO" id="GO:0003677">
    <property type="term" value="F:DNA binding"/>
    <property type="evidence" value="ECO:0007669"/>
    <property type="project" value="InterPro"/>
</dbReference>
<comment type="subcellular location">
    <subcellularLocation>
        <location evidence="1">Nucleus</location>
    </subcellularLocation>
</comment>
<dbReference type="Gene3D" id="3.40.1340.10">
    <property type="entry name" value="RNA polymerase, Rpb5, N-terminal domain"/>
    <property type="match status" value="1"/>
</dbReference>
<dbReference type="Pfam" id="PF01191">
    <property type="entry name" value="RNA_pol_Rpb5_C"/>
    <property type="match status" value="2"/>
</dbReference>
<name>A0A7J6I668_CANSA</name>
<dbReference type="GO" id="GO:0006366">
    <property type="term" value="P:transcription by RNA polymerase II"/>
    <property type="evidence" value="ECO:0007669"/>
    <property type="project" value="TreeGrafter"/>
</dbReference>
<dbReference type="InterPro" id="IPR014381">
    <property type="entry name" value="Arch_Rpo5/euc_Rpb5"/>
</dbReference>
<evidence type="ECO:0000313" key="7">
    <source>
        <dbReference type="EMBL" id="KAF4402518.1"/>
    </source>
</evidence>
<gene>
    <name evidence="6" type="ORF">F8388_025134</name>
    <name evidence="7" type="ORF">G4B88_012303</name>
</gene>
<evidence type="ECO:0000313" key="9">
    <source>
        <dbReference type="Proteomes" id="UP000583929"/>
    </source>
</evidence>
<sequence>MEGNGIGNGNGGGVEDMNEPALGECLSGYVDQGSVESHRYYRSRKTVMEMLKDRGYSVPASDLNLTLNDFRAIHGQSPDPERLRFSVTHIKNPSKRILVIFCGPGAVKVNTVRSIAAQIVNRDTLKGLILIIQNPITSQAQKALDCLSFKVEIFQITDLLVNVTKHVLKPRYQFLSNKEKQNLLKKYSIEEKQYPERSSCLFCLFGRSWVELVAYAVLSTLQLPRMLKEDAIAEYYGLQKGQVVKISYTGGISDSYVTYRCVW</sequence>
<dbReference type="Pfam" id="PF03871">
    <property type="entry name" value="RNA_pol_Rpb5_N"/>
    <property type="match status" value="1"/>
</dbReference>
<keyword evidence="2" id="KW-0539">Nucleus</keyword>
<evidence type="ECO:0000256" key="1">
    <source>
        <dbReference type="ARBA" id="ARBA00004123"/>
    </source>
</evidence>
<dbReference type="EMBL" id="JAATIP010000116">
    <property type="protein sequence ID" value="KAF4370755.1"/>
    <property type="molecule type" value="Genomic_DNA"/>
</dbReference>
<comment type="caution">
    <text evidence="7">The sequence shown here is derived from an EMBL/GenBank/DDBJ whole genome shotgun (WGS) entry which is preliminary data.</text>
</comment>
<dbReference type="PANTHER" id="PTHR10535">
    <property type="entry name" value="DNA-DIRECTED RNA POLYMERASES I, II, AND III SUBUNIT RPABC1"/>
    <property type="match status" value="1"/>
</dbReference>
<dbReference type="GO" id="GO:0003899">
    <property type="term" value="F:DNA-directed RNA polymerase activity"/>
    <property type="evidence" value="ECO:0007669"/>
    <property type="project" value="InterPro"/>
</dbReference>
<organism evidence="7 9">
    <name type="scientific">Cannabis sativa</name>
    <name type="common">Hemp</name>
    <name type="synonym">Marijuana</name>
    <dbReference type="NCBI Taxonomy" id="3483"/>
    <lineage>
        <taxon>Eukaryota</taxon>
        <taxon>Viridiplantae</taxon>
        <taxon>Streptophyta</taxon>
        <taxon>Embryophyta</taxon>
        <taxon>Tracheophyta</taxon>
        <taxon>Spermatophyta</taxon>
        <taxon>Magnoliopsida</taxon>
        <taxon>eudicotyledons</taxon>
        <taxon>Gunneridae</taxon>
        <taxon>Pentapetalae</taxon>
        <taxon>rosids</taxon>
        <taxon>fabids</taxon>
        <taxon>Rosales</taxon>
        <taxon>Cannabaceae</taxon>
        <taxon>Cannabis</taxon>
    </lineage>
</organism>
<dbReference type="Gene3D" id="3.90.940.20">
    <property type="entry name" value="RPB5-like RNA polymerase subunit"/>
    <property type="match status" value="2"/>
</dbReference>
<feature type="domain" description="RNA polymerase subunit H/Rpb5 C-terminal" evidence="4">
    <location>
        <begin position="161"/>
        <end position="195"/>
    </location>
</feature>
<comment type="similarity">
    <text evidence="3">Belongs to the archaeal Rpo5/eukaryotic RPB5 RNA polymerase subunit family.</text>
</comment>
<dbReference type="AlphaFoldDB" id="A0A7J6I668"/>
<dbReference type="GO" id="GO:0005634">
    <property type="term" value="C:nucleus"/>
    <property type="evidence" value="ECO:0007669"/>
    <property type="project" value="UniProtKB-SubCell"/>
</dbReference>
<accession>A0A7J6I668</accession>
<reference evidence="8 9" key="1">
    <citation type="journal article" date="2020" name="bioRxiv">
        <title>Sequence and annotation of 42 cannabis genomes reveals extensive copy number variation in cannabinoid synthesis and pathogen resistance genes.</title>
        <authorList>
            <person name="Mckernan K.J."/>
            <person name="Helbert Y."/>
            <person name="Kane L.T."/>
            <person name="Ebling H."/>
            <person name="Zhang L."/>
            <person name="Liu B."/>
            <person name="Eaton Z."/>
            <person name="Mclaughlin S."/>
            <person name="Kingan S."/>
            <person name="Baybayan P."/>
            <person name="Concepcion G."/>
            <person name="Jordan M."/>
            <person name="Riva A."/>
            <person name="Barbazuk W."/>
            <person name="Harkins T."/>
        </authorList>
    </citation>
    <scope>NUCLEOTIDE SEQUENCE [LARGE SCALE GENOMIC DNA]</scope>
    <source>
        <strain evidence="8 9">cv. Jamaican Lion 4</strain>
        <strain evidence="7">Father</strain>
        <strain evidence="6">Mother</strain>
        <tissue evidence="7">Leaf</tissue>
    </source>
</reference>
<feature type="domain" description="RNA polymerase Rpb5 N-terminal" evidence="5">
    <location>
        <begin position="36"/>
        <end position="118"/>
    </location>
</feature>